<evidence type="ECO:0000313" key="2">
    <source>
        <dbReference type="Proteomes" id="UP000241426"/>
    </source>
</evidence>
<protein>
    <submittedName>
        <fullName evidence="1">Uncharacterized protein</fullName>
    </submittedName>
</protein>
<dbReference type="EMBL" id="PYNF01000003">
    <property type="protein sequence ID" value="PSV00665.1"/>
    <property type="molecule type" value="Genomic_DNA"/>
</dbReference>
<evidence type="ECO:0000313" key="1">
    <source>
        <dbReference type="EMBL" id="PSV00665.1"/>
    </source>
</evidence>
<accession>A0A2T3KLQ9</accession>
<dbReference type="AlphaFoldDB" id="A0A2T3KLQ9"/>
<proteinExistence type="predicted"/>
<organism evidence="1 2">
    <name type="scientific">Photobacterium kishitanii</name>
    <dbReference type="NCBI Taxonomy" id="318456"/>
    <lineage>
        <taxon>Bacteria</taxon>
        <taxon>Pseudomonadati</taxon>
        <taxon>Pseudomonadota</taxon>
        <taxon>Gammaproteobacteria</taxon>
        <taxon>Vibrionales</taxon>
        <taxon>Vibrionaceae</taxon>
        <taxon>Photobacterium</taxon>
    </lineage>
</organism>
<sequence length="246" mass="27851">MILNIKNMFGKIFSGTTSKQDLIIEQNFKIAAQDLHNDTLSFIRLELSSSRYKQALDRLAPSKEVLRQYFQALESNLNSAIHHRNIAKCMSTGKIAYASGIEINYENLDKVGSKLKELKEAELLLHADTEGFVLFNTETFLCDLILDSKGFTSPLIRSLKKAKKKNFTPVAISNYYRNAIKTRKSKSDEMEVTLNTKLLSEASMFMPVTSNKHQIINELASIQGDIPEDKLEPFLQMITESSVTTF</sequence>
<reference evidence="1 2" key="1">
    <citation type="submission" date="2018-01" db="EMBL/GenBank/DDBJ databases">
        <title>Whole genome sequencing of Histamine producing bacteria.</title>
        <authorList>
            <person name="Butler K."/>
        </authorList>
    </citation>
    <scope>NUCLEOTIDE SEQUENCE [LARGE SCALE GENOMIC DNA]</scope>
    <source>
        <strain evidence="1 2">FS-7.2</strain>
    </source>
</reference>
<name>A0A2T3KLQ9_9GAMM</name>
<gene>
    <name evidence="1" type="ORF">C9J27_05870</name>
</gene>
<comment type="caution">
    <text evidence="1">The sequence shown here is derived from an EMBL/GenBank/DDBJ whole genome shotgun (WGS) entry which is preliminary data.</text>
</comment>
<dbReference type="Proteomes" id="UP000241426">
    <property type="component" value="Unassembled WGS sequence"/>
</dbReference>